<dbReference type="EMBL" id="BGZK01000445">
    <property type="protein sequence ID" value="GBP43955.1"/>
    <property type="molecule type" value="Genomic_DNA"/>
</dbReference>
<accession>A0A4C1W1M1</accession>
<comment type="caution">
    <text evidence="1">The sequence shown here is derived from an EMBL/GenBank/DDBJ whole genome shotgun (WGS) entry which is preliminary data.</text>
</comment>
<keyword evidence="2" id="KW-1185">Reference proteome</keyword>
<name>A0A4C1W1M1_EUMVA</name>
<dbReference type="Proteomes" id="UP000299102">
    <property type="component" value="Unassembled WGS sequence"/>
</dbReference>
<reference evidence="1 2" key="1">
    <citation type="journal article" date="2019" name="Commun. Biol.">
        <title>The bagworm genome reveals a unique fibroin gene that provides high tensile strength.</title>
        <authorList>
            <person name="Kono N."/>
            <person name="Nakamura H."/>
            <person name="Ohtoshi R."/>
            <person name="Tomita M."/>
            <person name="Numata K."/>
            <person name="Arakawa K."/>
        </authorList>
    </citation>
    <scope>NUCLEOTIDE SEQUENCE [LARGE SCALE GENOMIC DNA]</scope>
</reference>
<evidence type="ECO:0000313" key="1">
    <source>
        <dbReference type="EMBL" id="GBP43955.1"/>
    </source>
</evidence>
<sequence>MEFEQAEPTYVTFLKSHAPLTHITASYVMQSAHALLCRRKCVLFDLDPNGRGTHDYAKASNRYTPTITLCYITRASDRDGDGRARARLWQSLHLPGGRLLVNTLLNIEKPVCGTRITSLHHGDRNGKSPAGPTTVLELRPSVKGHVGGWGPAAARSVNDRSLSHTEFHW</sequence>
<organism evidence="1 2">
    <name type="scientific">Eumeta variegata</name>
    <name type="common">Bagworm moth</name>
    <name type="synonym">Eumeta japonica</name>
    <dbReference type="NCBI Taxonomy" id="151549"/>
    <lineage>
        <taxon>Eukaryota</taxon>
        <taxon>Metazoa</taxon>
        <taxon>Ecdysozoa</taxon>
        <taxon>Arthropoda</taxon>
        <taxon>Hexapoda</taxon>
        <taxon>Insecta</taxon>
        <taxon>Pterygota</taxon>
        <taxon>Neoptera</taxon>
        <taxon>Endopterygota</taxon>
        <taxon>Lepidoptera</taxon>
        <taxon>Glossata</taxon>
        <taxon>Ditrysia</taxon>
        <taxon>Tineoidea</taxon>
        <taxon>Psychidae</taxon>
        <taxon>Oiketicinae</taxon>
        <taxon>Eumeta</taxon>
    </lineage>
</organism>
<proteinExistence type="predicted"/>
<evidence type="ECO:0000313" key="2">
    <source>
        <dbReference type="Proteomes" id="UP000299102"/>
    </source>
</evidence>
<gene>
    <name evidence="1" type="ORF">EVAR_27123_1</name>
</gene>
<dbReference type="AlphaFoldDB" id="A0A4C1W1M1"/>
<protein>
    <submittedName>
        <fullName evidence="1">Uncharacterized protein</fullName>
    </submittedName>
</protein>